<accession>A0A5N6KPC7</accession>
<comment type="caution">
    <text evidence="1">The sequence shown here is derived from an EMBL/GenBank/DDBJ whole genome shotgun (WGS) entry which is preliminary data.</text>
</comment>
<reference evidence="1 2" key="1">
    <citation type="submission" date="2019-06" db="EMBL/GenBank/DDBJ databases">
        <title>A chromosomal-level reference genome of Carpinus fangiana (Coryloideae, Betulaceae).</title>
        <authorList>
            <person name="Yang X."/>
            <person name="Wang Z."/>
            <person name="Zhang L."/>
            <person name="Hao G."/>
            <person name="Liu J."/>
            <person name="Yang Y."/>
        </authorList>
    </citation>
    <scope>NUCLEOTIDE SEQUENCE [LARGE SCALE GENOMIC DNA]</scope>
    <source>
        <strain evidence="1">Cfa_2016G</strain>
        <tissue evidence="1">Leaf</tissue>
    </source>
</reference>
<dbReference type="EMBL" id="VIBQ01000009">
    <property type="protein sequence ID" value="KAB8336930.1"/>
    <property type="molecule type" value="Genomic_DNA"/>
</dbReference>
<proteinExistence type="predicted"/>
<keyword evidence="2" id="KW-1185">Reference proteome</keyword>
<evidence type="ECO:0000313" key="2">
    <source>
        <dbReference type="Proteomes" id="UP000327013"/>
    </source>
</evidence>
<gene>
    <name evidence="1" type="ORF">FH972_021235</name>
</gene>
<dbReference type="Proteomes" id="UP000327013">
    <property type="component" value="Unassembled WGS sequence"/>
</dbReference>
<name>A0A5N6KPC7_9ROSI</name>
<organism evidence="1 2">
    <name type="scientific">Carpinus fangiana</name>
    <dbReference type="NCBI Taxonomy" id="176857"/>
    <lineage>
        <taxon>Eukaryota</taxon>
        <taxon>Viridiplantae</taxon>
        <taxon>Streptophyta</taxon>
        <taxon>Embryophyta</taxon>
        <taxon>Tracheophyta</taxon>
        <taxon>Spermatophyta</taxon>
        <taxon>Magnoliopsida</taxon>
        <taxon>eudicotyledons</taxon>
        <taxon>Gunneridae</taxon>
        <taxon>Pentapetalae</taxon>
        <taxon>rosids</taxon>
        <taxon>fabids</taxon>
        <taxon>Fagales</taxon>
        <taxon>Betulaceae</taxon>
        <taxon>Carpinus</taxon>
    </lineage>
</organism>
<protein>
    <submittedName>
        <fullName evidence="1">Uncharacterized protein</fullName>
    </submittedName>
</protein>
<evidence type="ECO:0000313" key="1">
    <source>
        <dbReference type="EMBL" id="KAB8336930.1"/>
    </source>
</evidence>
<sequence>MLVANSLADVLDVPDDLLNRAVLLVKVRHVVVRAVEHLDHGVAAHVAEVDEHAEAVHLGDQLAALGAEAAPVGSCGEGGAVGRVAEDGGVGVGIVAVPGQGGVAHAELVVETEVGEGVADLVQAFDGEGRDELASLEVAFGRFGVGGRGEGGGIELLQAVEGIKLAQSGADDGVVVGGGKVEDVAGAGVEGGPECAAVHARVDAREVKIASEAAMLEWLGEI</sequence>
<dbReference type="AlphaFoldDB" id="A0A5N6KPC7"/>